<dbReference type="FlyBase" id="FBgn0026985">
    <property type="gene designation" value="Dsim\Helena\RTase"/>
</dbReference>
<name>O76195_DROSI</name>
<organism evidence="1">
    <name type="scientific">Drosophila simulans</name>
    <name type="common">Fruit fly</name>
    <dbReference type="NCBI Taxonomy" id="7240"/>
    <lineage>
        <taxon>Eukaryota</taxon>
        <taxon>Metazoa</taxon>
        <taxon>Ecdysozoa</taxon>
        <taxon>Arthropoda</taxon>
        <taxon>Hexapoda</taxon>
        <taxon>Insecta</taxon>
        <taxon>Pterygota</taxon>
        <taxon>Neoptera</taxon>
        <taxon>Endopterygota</taxon>
        <taxon>Diptera</taxon>
        <taxon>Brachycera</taxon>
        <taxon>Muscomorpha</taxon>
        <taxon>Ephydroidea</taxon>
        <taxon>Drosophilidae</taxon>
        <taxon>Drosophila</taxon>
        <taxon>Sophophora</taxon>
    </lineage>
</organism>
<proteinExistence type="predicted"/>
<reference evidence="1" key="2">
    <citation type="submission" date="1997-07" db="EMBL/GenBank/DDBJ databases">
        <title>High rate of DNA loss in the D. melanogaster and D. virilis species groups.</title>
        <authorList>
            <person name="Petrov D.A."/>
            <person name="Hartl D.L."/>
        </authorList>
    </citation>
    <scope>NUCLEOTIDE SEQUENCE</scope>
    <source>
        <strain evidence="1">Congo14</strain>
    </source>
</reference>
<dbReference type="GO" id="GO:0003964">
    <property type="term" value="F:RNA-directed DNA polymerase activity"/>
    <property type="evidence" value="ECO:0007669"/>
    <property type="project" value="UniProtKB-KW"/>
</dbReference>
<protein>
    <submittedName>
        <fullName evidence="1">Reverse transcriptase</fullName>
    </submittedName>
</protein>
<gene>
    <name evidence="2" type="primary">RTase</name>
</gene>
<feature type="non-terminal residue" evidence="1">
    <location>
        <position position="1"/>
    </location>
</feature>
<evidence type="ECO:0000313" key="2">
    <source>
        <dbReference type="FlyBase" id="FBgn0026985"/>
    </source>
</evidence>
<keyword evidence="1" id="KW-0808">Transferase</keyword>
<dbReference type="AlphaFoldDB" id="O76195"/>
<keyword evidence="1" id="KW-0695">RNA-directed DNA polymerase</keyword>
<reference evidence="1" key="1">
    <citation type="journal article" date="1996" name="Nature">
        <title>High intrinsic rate of DNA loss in Drosophila.</title>
        <authorList>
            <person name="Petrov D.A."/>
            <person name="Lozovskaya E.R."/>
            <person name="Hartl D.L."/>
        </authorList>
    </citation>
    <scope>NUCLEOTIDE SEQUENCE</scope>
    <source>
        <strain evidence="1">Congo14</strain>
    </source>
</reference>
<dbReference type="EMBL" id="AF012034">
    <property type="protein sequence ID" value="AAC24970.1"/>
    <property type="molecule type" value="Genomic_DNA"/>
</dbReference>
<accession>O76195</accession>
<keyword evidence="1" id="KW-0548">Nucleotidyltransferase</keyword>
<evidence type="ECO:0000313" key="1">
    <source>
        <dbReference type="EMBL" id="AAC24970.1"/>
    </source>
</evidence>
<sequence>KAPGIDRICHATLKVLPIKASAIALIFNAILRIQVFPRQCFHWLLF</sequence>